<dbReference type="Pfam" id="PF00240">
    <property type="entry name" value="ubiquitin"/>
    <property type="match status" value="1"/>
</dbReference>
<dbReference type="InterPro" id="IPR053061">
    <property type="entry name" value="AN1-type_zinc_finger"/>
</dbReference>
<dbReference type="STRING" id="195883.A0A482X813"/>
<dbReference type="SMR" id="A0A482X813"/>
<evidence type="ECO:0000259" key="7">
    <source>
        <dbReference type="PROSITE" id="PS51039"/>
    </source>
</evidence>
<feature type="region of interest" description="Disordered" evidence="5">
    <location>
        <begin position="392"/>
        <end position="430"/>
    </location>
</feature>
<dbReference type="InterPro" id="IPR000626">
    <property type="entry name" value="Ubiquitin-like_dom"/>
</dbReference>
<dbReference type="InterPro" id="IPR000058">
    <property type="entry name" value="Znf_AN1"/>
</dbReference>
<reference evidence="8 9" key="1">
    <citation type="journal article" date="2017" name="Gigascience">
        <title>Genome sequence of the small brown planthopper, Laodelphax striatellus.</title>
        <authorList>
            <person name="Zhu J."/>
            <person name="Jiang F."/>
            <person name="Wang X."/>
            <person name="Yang P."/>
            <person name="Bao Y."/>
            <person name="Zhao W."/>
            <person name="Wang W."/>
            <person name="Lu H."/>
            <person name="Wang Q."/>
            <person name="Cui N."/>
            <person name="Li J."/>
            <person name="Chen X."/>
            <person name="Luo L."/>
            <person name="Yu J."/>
            <person name="Kang L."/>
            <person name="Cui F."/>
        </authorList>
    </citation>
    <scope>NUCLEOTIDE SEQUENCE [LARGE SCALE GENOMIC DNA]</scope>
    <source>
        <strain evidence="8">Lst14</strain>
    </source>
</reference>
<evidence type="ECO:0000256" key="1">
    <source>
        <dbReference type="ARBA" id="ARBA00022723"/>
    </source>
</evidence>
<evidence type="ECO:0000256" key="4">
    <source>
        <dbReference type="PROSITE-ProRule" id="PRU00449"/>
    </source>
</evidence>
<evidence type="ECO:0000256" key="2">
    <source>
        <dbReference type="ARBA" id="ARBA00022771"/>
    </source>
</evidence>
<evidence type="ECO:0008006" key="10">
    <source>
        <dbReference type="Google" id="ProtNLM"/>
    </source>
</evidence>
<dbReference type="GO" id="GO:0008270">
    <property type="term" value="F:zinc ion binding"/>
    <property type="evidence" value="ECO:0007669"/>
    <property type="project" value="UniProtKB-KW"/>
</dbReference>
<name>A0A482X813_LAOST</name>
<dbReference type="SMART" id="SM00154">
    <property type="entry name" value="ZnF_AN1"/>
    <property type="match status" value="1"/>
</dbReference>
<feature type="compositionally biased region" description="Polar residues" evidence="5">
    <location>
        <begin position="486"/>
        <end position="506"/>
    </location>
</feature>
<dbReference type="InterPro" id="IPR019956">
    <property type="entry name" value="Ubiquitin_dom"/>
</dbReference>
<dbReference type="SUPFAM" id="SSF118310">
    <property type="entry name" value="AN1-like Zinc finger"/>
    <property type="match status" value="1"/>
</dbReference>
<comment type="caution">
    <text evidence="8">The sequence shown here is derived from an EMBL/GenBank/DDBJ whole genome shotgun (WGS) entry which is preliminary data.</text>
</comment>
<accession>A0A482X813</accession>
<dbReference type="InterPro" id="IPR035896">
    <property type="entry name" value="AN1-like_Znf"/>
</dbReference>
<feature type="domain" description="Ubiquitin-like" evidence="6">
    <location>
        <begin position="18"/>
        <end position="93"/>
    </location>
</feature>
<evidence type="ECO:0000256" key="5">
    <source>
        <dbReference type="SAM" id="MobiDB-lite"/>
    </source>
</evidence>
<organism evidence="8 9">
    <name type="scientific">Laodelphax striatellus</name>
    <name type="common">Small brown planthopper</name>
    <name type="synonym">Delphax striatella</name>
    <dbReference type="NCBI Taxonomy" id="195883"/>
    <lineage>
        <taxon>Eukaryota</taxon>
        <taxon>Metazoa</taxon>
        <taxon>Ecdysozoa</taxon>
        <taxon>Arthropoda</taxon>
        <taxon>Hexapoda</taxon>
        <taxon>Insecta</taxon>
        <taxon>Pterygota</taxon>
        <taxon>Neoptera</taxon>
        <taxon>Paraneoptera</taxon>
        <taxon>Hemiptera</taxon>
        <taxon>Auchenorrhyncha</taxon>
        <taxon>Fulgoroidea</taxon>
        <taxon>Delphacidae</taxon>
        <taxon>Criomorphinae</taxon>
        <taxon>Laodelphax</taxon>
    </lineage>
</organism>
<evidence type="ECO:0000313" key="8">
    <source>
        <dbReference type="EMBL" id="RZF41822.1"/>
    </source>
</evidence>
<dbReference type="InterPro" id="IPR029071">
    <property type="entry name" value="Ubiquitin-like_domsf"/>
</dbReference>
<feature type="compositionally biased region" description="Polar residues" evidence="5">
    <location>
        <begin position="444"/>
        <end position="453"/>
    </location>
</feature>
<sequence length="654" mass="73989">MSFQDYRAFSKYRREEPIALFVETLTGTTYEMSVFPHDTIMSIKAKIQRIGGIPISQQHLIYNFQELDDSSLLTDYSIKSGSKIKLVLSMRGGPISTVRRVLPLDDAVLRELMESNREELLDDLPPGCKMAVLVFRDGDQLNMFRVLENVDGSYSPLSDSSMFNLFEDEGMLKNDEFTKRLDENTVTMEKMYDLKNKLAELAIQRKTLKLRPVEPEEEEEVEPTPSTSVVRDSGSSKCKLPTLPPIPSLESREESVCSSASLLRKTRTSEFSRVPVLPEIASRASPSPRVVTPSPRVVTGAGDSVECVSAGFERERPRTSPDDDRLTGERVCQILSDASRLSRSRRCTALPLHRFPRVPPMANSSFDSDRFTDQDKDKIAAVSCMLSVLSRPRSGMVKEDTNSGSMESSTTCRYPRRSKESSASVSRFKVSSPKISDVLNETYVTSSDMDSNPHSPPEEGSNKDSLRFLPKTSRSKDSCPPRSLESIKSTSHPASKNSASVNTRSRLLSREEDLDRDRKNFHLQLSKNVSPSELLRYPDKSSFTLIDEERYRQSAKNKSLLFSTHDKVPTVKASQNSLYESRVKKRKKEPKARCMVCRKKLTIINTYTCRCGNIFCSIHRYSEAHDCDYDYKEEGRRILEQNNPLIRAPKLPKI</sequence>
<dbReference type="Gene3D" id="3.10.20.90">
    <property type="entry name" value="Phosphatidylinositol 3-kinase Catalytic Subunit, Chain A, domain 1"/>
    <property type="match status" value="1"/>
</dbReference>
<gene>
    <name evidence="8" type="ORF">LSTR_LSTR005284</name>
</gene>
<feature type="region of interest" description="Disordered" evidence="5">
    <location>
        <begin position="444"/>
        <end position="509"/>
    </location>
</feature>
<dbReference type="CDD" id="cd01802">
    <property type="entry name" value="Ubl_ZFAND4"/>
    <property type="match status" value="1"/>
</dbReference>
<dbReference type="OrthoDB" id="756206at2759"/>
<dbReference type="PANTHER" id="PTHR46728">
    <property type="entry name" value="AN1-TYPE ZINC FINGER PROTEIN 4"/>
    <property type="match status" value="1"/>
</dbReference>
<feature type="compositionally biased region" description="Basic and acidic residues" evidence="5">
    <location>
        <begin position="456"/>
        <end position="466"/>
    </location>
</feature>
<dbReference type="PROSITE" id="PS50053">
    <property type="entry name" value="UBIQUITIN_2"/>
    <property type="match status" value="1"/>
</dbReference>
<dbReference type="EMBL" id="QKKF02016138">
    <property type="protein sequence ID" value="RZF41822.1"/>
    <property type="molecule type" value="Genomic_DNA"/>
</dbReference>
<dbReference type="Gene3D" id="4.10.1110.10">
    <property type="entry name" value="AN1-like Zinc finger"/>
    <property type="match status" value="1"/>
</dbReference>
<keyword evidence="9" id="KW-1185">Reference proteome</keyword>
<feature type="domain" description="AN1-type" evidence="7">
    <location>
        <begin position="588"/>
        <end position="635"/>
    </location>
</feature>
<feature type="region of interest" description="Disordered" evidence="5">
    <location>
        <begin position="213"/>
        <end position="251"/>
    </location>
</feature>
<dbReference type="Pfam" id="PF01428">
    <property type="entry name" value="zf-AN1"/>
    <property type="match status" value="1"/>
</dbReference>
<keyword evidence="2 4" id="KW-0863">Zinc-finger</keyword>
<dbReference type="Proteomes" id="UP000291343">
    <property type="component" value="Unassembled WGS sequence"/>
</dbReference>
<feature type="compositionally biased region" description="Polar residues" evidence="5">
    <location>
        <begin position="402"/>
        <end position="412"/>
    </location>
</feature>
<keyword evidence="1" id="KW-0479">Metal-binding</keyword>
<dbReference type="PRINTS" id="PR00348">
    <property type="entry name" value="UBIQUITIN"/>
</dbReference>
<evidence type="ECO:0000256" key="3">
    <source>
        <dbReference type="ARBA" id="ARBA00022833"/>
    </source>
</evidence>
<evidence type="ECO:0000313" key="9">
    <source>
        <dbReference type="Proteomes" id="UP000291343"/>
    </source>
</evidence>
<dbReference type="PANTHER" id="PTHR46728:SF1">
    <property type="entry name" value="AN1-TYPE ZINC FINGER PROTEIN 4"/>
    <property type="match status" value="1"/>
</dbReference>
<keyword evidence="3" id="KW-0862">Zinc</keyword>
<evidence type="ECO:0000259" key="6">
    <source>
        <dbReference type="PROSITE" id="PS50053"/>
    </source>
</evidence>
<dbReference type="SUPFAM" id="SSF54236">
    <property type="entry name" value="Ubiquitin-like"/>
    <property type="match status" value="1"/>
</dbReference>
<proteinExistence type="predicted"/>
<protein>
    <recommendedName>
        <fullName evidence="10">Ubiquitin-like domain-containing protein</fullName>
    </recommendedName>
</protein>
<dbReference type="PROSITE" id="PS51039">
    <property type="entry name" value="ZF_AN1"/>
    <property type="match status" value="1"/>
</dbReference>
<dbReference type="AlphaFoldDB" id="A0A482X813"/>
<dbReference type="InParanoid" id="A0A482X813"/>
<feature type="compositionally biased region" description="Low complexity" evidence="5">
    <location>
        <begin position="421"/>
        <end position="430"/>
    </location>
</feature>
<dbReference type="SMART" id="SM00213">
    <property type="entry name" value="UBQ"/>
    <property type="match status" value="1"/>
</dbReference>